<name>A0A542ZH42_9MICO</name>
<evidence type="ECO:0000259" key="3">
    <source>
        <dbReference type="PROSITE" id="PS51186"/>
    </source>
</evidence>
<keyword evidence="5" id="KW-1185">Reference proteome</keyword>
<dbReference type="PANTHER" id="PTHR43877:SF2">
    <property type="entry name" value="AMINOALKYLPHOSPHONATE N-ACETYLTRANSFERASE-RELATED"/>
    <property type="match status" value="1"/>
</dbReference>
<dbReference type="InterPro" id="IPR050832">
    <property type="entry name" value="Bact_Acetyltransf"/>
</dbReference>
<comment type="caution">
    <text evidence="4">The sequence shown here is derived from an EMBL/GenBank/DDBJ whole genome shotgun (WGS) entry which is preliminary data.</text>
</comment>
<reference evidence="4 5" key="1">
    <citation type="submission" date="2019-06" db="EMBL/GenBank/DDBJ databases">
        <title>Sequencing the genomes of 1000 actinobacteria strains.</title>
        <authorList>
            <person name="Klenk H.-P."/>
        </authorList>
    </citation>
    <scope>NUCLEOTIDE SEQUENCE [LARGE SCALE GENOMIC DNA]</scope>
    <source>
        <strain evidence="4 5">DSM 18082</strain>
    </source>
</reference>
<feature type="domain" description="N-acetyltransferase" evidence="3">
    <location>
        <begin position="17"/>
        <end position="159"/>
    </location>
</feature>
<dbReference type="CDD" id="cd04301">
    <property type="entry name" value="NAT_SF"/>
    <property type="match status" value="1"/>
</dbReference>
<dbReference type="Gene3D" id="3.40.630.30">
    <property type="match status" value="1"/>
</dbReference>
<keyword evidence="1 4" id="KW-0808">Transferase</keyword>
<dbReference type="PANTHER" id="PTHR43877">
    <property type="entry name" value="AMINOALKYLPHOSPHONATE N-ACETYLTRANSFERASE-RELATED-RELATED"/>
    <property type="match status" value="1"/>
</dbReference>
<evidence type="ECO:0000256" key="2">
    <source>
        <dbReference type="ARBA" id="ARBA00023315"/>
    </source>
</evidence>
<dbReference type="Proteomes" id="UP000319514">
    <property type="component" value="Unassembled WGS sequence"/>
</dbReference>
<evidence type="ECO:0000313" key="5">
    <source>
        <dbReference type="Proteomes" id="UP000319514"/>
    </source>
</evidence>
<dbReference type="GO" id="GO:0016747">
    <property type="term" value="F:acyltransferase activity, transferring groups other than amino-acyl groups"/>
    <property type="evidence" value="ECO:0007669"/>
    <property type="project" value="InterPro"/>
</dbReference>
<dbReference type="AlphaFoldDB" id="A0A542ZH42"/>
<dbReference type="RefSeq" id="WP_141787660.1">
    <property type="nucleotide sequence ID" value="NZ_BAAAKX010000004.1"/>
</dbReference>
<dbReference type="Pfam" id="PF00583">
    <property type="entry name" value="Acetyltransf_1"/>
    <property type="match status" value="1"/>
</dbReference>
<dbReference type="PROSITE" id="PS51186">
    <property type="entry name" value="GNAT"/>
    <property type="match status" value="1"/>
</dbReference>
<dbReference type="EMBL" id="VFOQ01000001">
    <property type="protein sequence ID" value="TQL59668.1"/>
    <property type="molecule type" value="Genomic_DNA"/>
</dbReference>
<proteinExistence type="predicted"/>
<keyword evidence="2" id="KW-0012">Acyltransferase</keyword>
<protein>
    <submittedName>
        <fullName evidence="4">Acetyltransferase (GNAT) family protein</fullName>
    </submittedName>
</protein>
<organism evidence="4 5">
    <name type="scientific">Oryzihumus leptocrescens</name>
    <dbReference type="NCBI Taxonomy" id="297536"/>
    <lineage>
        <taxon>Bacteria</taxon>
        <taxon>Bacillati</taxon>
        <taxon>Actinomycetota</taxon>
        <taxon>Actinomycetes</taxon>
        <taxon>Micrococcales</taxon>
        <taxon>Intrasporangiaceae</taxon>
        <taxon>Oryzihumus</taxon>
    </lineage>
</organism>
<dbReference type="SUPFAM" id="SSF55729">
    <property type="entry name" value="Acyl-CoA N-acyltransferases (Nat)"/>
    <property type="match status" value="1"/>
</dbReference>
<gene>
    <name evidence="4" type="ORF">FB474_1030</name>
</gene>
<dbReference type="OrthoDB" id="9799092at2"/>
<evidence type="ECO:0000313" key="4">
    <source>
        <dbReference type="EMBL" id="TQL59668.1"/>
    </source>
</evidence>
<sequence>MTTSGDLLQVTAAHGADEVRASAAIWARAKARRDQDPEPAAVDDTVPGIRRRLGLEGARLLLARRAGDPVGFTLFAPREQTLEVFYVAVDPDAWGCGVASRLLLAAEDQARQLGRETLELWVIDDNARAIGVYQRAGWVSTDELQRDPTSGRVERRFLRHLR</sequence>
<evidence type="ECO:0000256" key="1">
    <source>
        <dbReference type="ARBA" id="ARBA00022679"/>
    </source>
</evidence>
<dbReference type="InterPro" id="IPR000182">
    <property type="entry name" value="GNAT_dom"/>
</dbReference>
<dbReference type="InterPro" id="IPR016181">
    <property type="entry name" value="Acyl_CoA_acyltransferase"/>
</dbReference>
<accession>A0A542ZH42</accession>